<keyword evidence="3" id="KW-1185">Reference proteome</keyword>
<proteinExistence type="predicted"/>
<feature type="transmembrane region" description="Helical" evidence="1">
    <location>
        <begin position="122"/>
        <end position="143"/>
    </location>
</feature>
<dbReference type="AlphaFoldDB" id="A0A0P1BAS1"/>
<feature type="transmembrane region" description="Helical" evidence="1">
    <location>
        <begin position="95"/>
        <end position="116"/>
    </location>
</feature>
<protein>
    <submittedName>
        <fullName evidence="2">Uncharacterized protein</fullName>
    </submittedName>
</protein>
<dbReference type="EMBL" id="CCYA01000192">
    <property type="protein sequence ID" value="CEH12823.1"/>
    <property type="molecule type" value="Genomic_DNA"/>
</dbReference>
<accession>A0A0P1BAS1</accession>
<sequence>MRPPVPARSTFMLLVPGPAARLFPIFIHTIALTIFFLPHEHFRLHLHPSTVPTLKAPPSSPLHASSHTSHSIPPLTLFKPFVLQILKHIHTFTQLFRIVAIIPHFFLLLPFCLHLCSSSSSLSLVILKLAGCICQLVVLPLICPPKKKPQKDKSLDRLLDRCLTFIRRRPFSWRSMRLCRGCKVRKNRRSILVTVGSGSSAAAALLIVHSQRAAAV</sequence>
<keyword evidence="1" id="KW-0812">Transmembrane</keyword>
<name>A0A0P1BAS1_9BASI</name>
<feature type="transmembrane region" description="Helical" evidence="1">
    <location>
        <begin position="190"/>
        <end position="208"/>
    </location>
</feature>
<dbReference type="Proteomes" id="UP000054845">
    <property type="component" value="Unassembled WGS sequence"/>
</dbReference>
<keyword evidence="1" id="KW-0472">Membrane</keyword>
<keyword evidence="1" id="KW-1133">Transmembrane helix</keyword>
<evidence type="ECO:0000313" key="3">
    <source>
        <dbReference type="Proteomes" id="UP000054845"/>
    </source>
</evidence>
<evidence type="ECO:0000313" key="2">
    <source>
        <dbReference type="EMBL" id="CEH12823.1"/>
    </source>
</evidence>
<reference evidence="2 3" key="1">
    <citation type="submission" date="2014-09" db="EMBL/GenBank/DDBJ databases">
        <authorList>
            <person name="Magalhaes I.L.F."/>
            <person name="Oliveira U."/>
            <person name="Santos F.R."/>
            <person name="Vidigal T.H.D.A."/>
            <person name="Brescovit A.D."/>
            <person name="Santos A.J."/>
        </authorList>
    </citation>
    <scope>NUCLEOTIDE SEQUENCE [LARGE SCALE GENOMIC DNA]</scope>
</reference>
<evidence type="ECO:0000256" key="1">
    <source>
        <dbReference type="SAM" id="Phobius"/>
    </source>
</evidence>
<organism evidence="2 3">
    <name type="scientific">Ceraceosorus bombacis</name>
    <dbReference type="NCBI Taxonomy" id="401625"/>
    <lineage>
        <taxon>Eukaryota</taxon>
        <taxon>Fungi</taxon>
        <taxon>Dikarya</taxon>
        <taxon>Basidiomycota</taxon>
        <taxon>Ustilaginomycotina</taxon>
        <taxon>Exobasidiomycetes</taxon>
        <taxon>Ceraceosorales</taxon>
        <taxon>Ceraceosoraceae</taxon>
        <taxon>Ceraceosorus</taxon>
    </lineage>
</organism>
<feature type="transmembrane region" description="Helical" evidence="1">
    <location>
        <begin position="20"/>
        <end position="37"/>
    </location>
</feature>